<dbReference type="Proteomes" id="UP000001989">
    <property type="component" value="Chromosome"/>
</dbReference>
<proteinExistence type="predicted"/>
<dbReference type="AlphaFoldDB" id="A0A9J9HBN9"/>
<reference evidence="1 2" key="1">
    <citation type="journal article" date="2010" name="J. Bacteriol.">
        <title>Genome sequence of the dioxin-mineralizing bacterium Sphingomonas wittichii RW1.</title>
        <authorList>
            <person name="Miller T.R."/>
            <person name="Delcher A.L."/>
            <person name="Salzberg S.L."/>
            <person name="Saunders E."/>
            <person name="Detter J.C."/>
            <person name="Halden R.U."/>
        </authorList>
    </citation>
    <scope>NUCLEOTIDE SEQUENCE [LARGE SCALE GENOMIC DNA]</scope>
    <source>
        <strain evidence="2">DSM 6014 / CCUG 31198 / JCM 15750 / NBRC 105917 / EY 4224 / RW1</strain>
    </source>
</reference>
<protein>
    <submittedName>
        <fullName evidence="1">Uncharacterized protein</fullName>
    </submittedName>
</protein>
<organism evidence="1 2">
    <name type="scientific">Rhizorhabdus wittichii (strain DSM 6014 / CCUG 31198 / JCM 15750 / NBRC 105917 / EY 4224 / RW1)</name>
    <name type="common">Sphingomonas wittichii</name>
    <dbReference type="NCBI Taxonomy" id="392499"/>
    <lineage>
        <taxon>Bacteria</taxon>
        <taxon>Pseudomonadati</taxon>
        <taxon>Pseudomonadota</taxon>
        <taxon>Alphaproteobacteria</taxon>
        <taxon>Sphingomonadales</taxon>
        <taxon>Sphingomonadaceae</taxon>
        <taxon>Rhizorhabdus</taxon>
    </lineage>
</organism>
<evidence type="ECO:0000313" key="1">
    <source>
        <dbReference type="EMBL" id="ABQ68577.1"/>
    </source>
</evidence>
<gene>
    <name evidence="1" type="ordered locus">Swit_2218</name>
</gene>
<accession>A0A9J9HBN9</accession>
<evidence type="ECO:0000313" key="2">
    <source>
        <dbReference type="Proteomes" id="UP000001989"/>
    </source>
</evidence>
<sequence length="124" mass="13580">MAHAPARTPRGVEGAPSGATRLCAECLAPVMGVQPGQLFCCPAHRKAFQQRQRIRGRQLTAYAMVDRMTRSGTAGSAEAREIGKKARAVTQRLIAAWAAEDKAAGRMSMVDYLHRYTKHFDLPL</sequence>
<dbReference type="EMBL" id="CP000699">
    <property type="protein sequence ID" value="ABQ68577.1"/>
    <property type="molecule type" value="Genomic_DNA"/>
</dbReference>
<name>A0A9J9HBN9_RHIWR</name>
<keyword evidence="2" id="KW-1185">Reference proteome</keyword>
<dbReference type="KEGG" id="swi:Swit_2218"/>